<dbReference type="Proteomes" id="UP001372338">
    <property type="component" value="Unassembled WGS sequence"/>
</dbReference>
<sequence length="184" mass="19947">MVEGQKQYGDFLRVSSSGGFSSSKRQGGDVRKFNGVRDTDDLIPTLLRSKNNPSGSQGEACQGSKRVESGEKEDEVGLEVSSRPKIMNTELLAGELTIINTEKNVVAVSDERSFAWKKMARRTTVTSPTTSPNSGLKRKETGPSDEMSVGGSRQGVAQKLKLTVHEEGVDNEAARTGIQSRRTQ</sequence>
<protein>
    <submittedName>
        <fullName evidence="2">Uncharacterized protein</fullName>
    </submittedName>
</protein>
<organism evidence="2 3">
    <name type="scientific">Crotalaria pallida</name>
    <name type="common">Smooth rattlebox</name>
    <name type="synonym">Crotalaria striata</name>
    <dbReference type="NCBI Taxonomy" id="3830"/>
    <lineage>
        <taxon>Eukaryota</taxon>
        <taxon>Viridiplantae</taxon>
        <taxon>Streptophyta</taxon>
        <taxon>Embryophyta</taxon>
        <taxon>Tracheophyta</taxon>
        <taxon>Spermatophyta</taxon>
        <taxon>Magnoliopsida</taxon>
        <taxon>eudicotyledons</taxon>
        <taxon>Gunneridae</taxon>
        <taxon>Pentapetalae</taxon>
        <taxon>rosids</taxon>
        <taxon>fabids</taxon>
        <taxon>Fabales</taxon>
        <taxon>Fabaceae</taxon>
        <taxon>Papilionoideae</taxon>
        <taxon>50 kb inversion clade</taxon>
        <taxon>genistoids sensu lato</taxon>
        <taxon>core genistoids</taxon>
        <taxon>Crotalarieae</taxon>
        <taxon>Crotalaria</taxon>
    </lineage>
</organism>
<name>A0AAN9E5W3_CROPI</name>
<proteinExistence type="predicted"/>
<feature type="region of interest" description="Disordered" evidence="1">
    <location>
        <begin position="1"/>
        <end position="81"/>
    </location>
</feature>
<feature type="region of interest" description="Disordered" evidence="1">
    <location>
        <begin position="120"/>
        <end position="184"/>
    </location>
</feature>
<gene>
    <name evidence="2" type="ORF">RIF29_41595</name>
</gene>
<dbReference type="EMBL" id="JAYWIO010000008">
    <property type="protein sequence ID" value="KAK7246725.1"/>
    <property type="molecule type" value="Genomic_DNA"/>
</dbReference>
<evidence type="ECO:0000256" key="1">
    <source>
        <dbReference type="SAM" id="MobiDB-lite"/>
    </source>
</evidence>
<evidence type="ECO:0000313" key="3">
    <source>
        <dbReference type="Proteomes" id="UP001372338"/>
    </source>
</evidence>
<feature type="compositionally biased region" description="Basic and acidic residues" evidence="1">
    <location>
        <begin position="26"/>
        <end position="40"/>
    </location>
</feature>
<reference evidence="2 3" key="1">
    <citation type="submission" date="2024-01" db="EMBL/GenBank/DDBJ databases">
        <title>The genomes of 5 underutilized Papilionoideae crops provide insights into root nodulation and disease resistanc.</title>
        <authorList>
            <person name="Yuan L."/>
        </authorList>
    </citation>
    <scope>NUCLEOTIDE SEQUENCE [LARGE SCALE GENOMIC DNA]</scope>
    <source>
        <strain evidence="2">ZHUSHIDOU_FW_LH</strain>
        <tissue evidence="2">Leaf</tissue>
    </source>
</reference>
<evidence type="ECO:0000313" key="2">
    <source>
        <dbReference type="EMBL" id="KAK7246725.1"/>
    </source>
</evidence>
<comment type="caution">
    <text evidence="2">The sequence shown here is derived from an EMBL/GenBank/DDBJ whole genome shotgun (WGS) entry which is preliminary data.</text>
</comment>
<accession>A0AAN9E5W3</accession>
<feature type="compositionally biased region" description="Low complexity" evidence="1">
    <location>
        <begin position="122"/>
        <end position="132"/>
    </location>
</feature>
<keyword evidence="3" id="KW-1185">Reference proteome</keyword>
<dbReference type="AlphaFoldDB" id="A0AAN9E5W3"/>
<feature type="compositionally biased region" description="Polar residues" evidence="1">
    <location>
        <begin position="48"/>
        <end position="59"/>
    </location>
</feature>